<dbReference type="AlphaFoldDB" id="A0AAD2Q1N8"/>
<proteinExistence type="predicted"/>
<dbReference type="InterPro" id="IPR000719">
    <property type="entry name" value="Prot_kinase_dom"/>
</dbReference>
<evidence type="ECO:0000313" key="2">
    <source>
        <dbReference type="EMBL" id="CAK5266258.1"/>
    </source>
</evidence>
<dbReference type="InterPro" id="IPR008266">
    <property type="entry name" value="Tyr_kinase_AS"/>
</dbReference>
<comment type="caution">
    <text evidence="2">The sequence shown here is derived from an EMBL/GenBank/DDBJ whole genome shotgun (WGS) entry which is preliminary data.</text>
</comment>
<dbReference type="Gene3D" id="1.10.510.10">
    <property type="entry name" value="Transferase(Phosphotransferase) domain 1"/>
    <property type="match status" value="1"/>
</dbReference>
<dbReference type="InterPro" id="IPR051681">
    <property type="entry name" value="Ser/Thr_Kinases-Pseudokinases"/>
</dbReference>
<dbReference type="GO" id="GO:0005524">
    <property type="term" value="F:ATP binding"/>
    <property type="evidence" value="ECO:0007669"/>
    <property type="project" value="InterPro"/>
</dbReference>
<sequence length="369" mass="41346">MCTQENDETILDVFGEHEEVILDDLYPNRETRKRKSSISERRRWSLPYFMITSPELAHRSCASTPVSTTGSERFSSSAEEACDDAKSFPFILGSALEVTLRTPFPISSIGNSTIFAGRLKAEGKAPVRVALKLIRIIDEPHDSAALNSLFQKLRTEARVWKGLVHKNILPFMGLSEELAPSPILVYPFCRFGNIARYLSGSQNVDRLNLIRGVAAGVNYLHRCGIVHGDLRPSNVLVDSTGKPCVCDFGVSRLISEAGFIPRKRTINYTAPELLAMETPEGEPAVPTAASDVYSFGILGLFIQSSKTPRRRTNKVVVDRKALEELAPQREAYQTLVCDELWRVLEMCWTFDAPLRPNMDLVQEKIRLMR</sequence>
<feature type="domain" description="Protein kinase" evidence="1">
    <location>
        <begin position="100"/>
        <end position="367"/>
    </location>
</feature>
<evidence type="ECO:0000259" key="1">
    <source>
        <dbReference type="PROSITE" id="PS50011"/>
    </source>
</evidence>
<evidence type="ECO:0000313" key="3">
    <source>
        <dbReference type="Proteomes" id="UP001295794"/>
    </source>
</evidence>
<dbReference type="Pfam" id="PF07714">
    <property type="entry name" value="PK_Tyr_Ser-Thr"/>
    <property type="match status" value="1"/>
</dbReference>
<dbReference type="PROSITE" id="PS00109">
    <property type="entry name" value="PROTEIN_KINASE_TYR"/>
    <property type="match status" value="1"/>
</dbReference>
<protein>
    <recommendedName>
        <fullName evidence="1">Protein kinase domain-containing protein</fullName>
    </recommendedName>
</protein>
<gene>
    <name evidence="2" type="ORF">MYCIT1_LOCUS7910</name>
</gene>
<dbReference type="InterPro" id="IPR011009">
    <property type="entry name" value="Kinase-like_dom_sf"/>
</dbReference>
<keyword evidence="3" id="KW-1185">Reference proteome</keyword>
<reference evidence="2" key="1">
    <citation type="submission" date="2023-11" db="EMBL/GenBank/DDBJ databases">
        <authorList>
            <person name="De Vega J J."/>
            <person name="De Vega J J."/>
        </authorList>
    </citation>
    <scope>NUCLEOTIDE SEQUENCE</scope>
</reference>
<dbReference type="EMBL" id="CAVNYO010000108">
    <property type="protein sequence ID" value="CAK5266258.1"/>
    <property type="molecule type" value="Genomic_DNA"/>
</dbReference>
<dbReference type="InterPro" id="IPR001245">
    <property type="entry name" value="Ser-Thr/Tyr_kinase_cat_dom"/>
</dbReference>
<accession>A0AAD2Q1N8</accession>
<dbReference type="GO" id="GO:0004674">
    <property type="term" value="F:protein serine/threonine kinase activity"/>
    <property type="evidence" value="ECO:0007669"/>
    <property type="project" value="TreeGrafter"/>
</dbReference>
<dbReference type="PANTHER" id="PTHR44329">
    <property type="entry name" value="SERINE/THREONINE-PROTEIN KINASE TNNI3K-RELATED"/>
    <property type="match status" value="1"/>
</dbReference>
<organism evidence="2 3">
    <name type="scientific">Mycena citricolor</name>
    <dbReference type="NCBI Taxonomy" id="2018698"/>
    <lineage>
        <taxon>Eukaryota</taxon>
        <taxon>Fungi</taxon>
        <taxon>Dikarya</taxon>
        <taxon>Basidiomycota</taxon>
        <taxon>Agaricomycotina</taxon>
        <taxon>Agaricomycetes</taxon>
        <taxon>Agaricomycetidae</taxon>
        <taxon>Agaricales</taxon>
        <taxon>Marasmiineae</taxon>
        <taxon>Mycenaceae</taxon>
        <taxon>Mycena</taxon>
    </lineage>
</organism>
<dbReference type="Proteomes" id="UP001295794">
    <property type="component" value="Unassembled WGS sequence"/>
</dbReference>
<dbReference type="PROSITE" id="PS50011">
    <property type="entry name" value="PROTEIN_KINASE_DOM"/>
    <property type="match status" value="1"/>
</dbReference>
<name>A0AAD2Q1N8_9AGAR</name>
<dbReference type="SUPFAM" id="SSF56112">
    <property type="entry name" value="Protein kinase-like (PK-like)"/>
    <property type="match status" value="1"/>
</dbReference>